<comment type="caution">
    <text evidence="2">The sequence shown here is derived from an EMBL/GenBank/DDBJ whole genome shotgun (WGS) entry which is preliminary data.</text>
</comment>
<dbReference type="InterPro" id="IPR052862">
    <property type="entry name" value="TNFR_superfamily_member_8"/>
</dbReference>
<evidence type="ECO:0000313" key="3">
    <source>
        <dbReference type="Proteomes" id="UP000824782"/>
    </source>
</evidence>
<keyword evidence="3" id="KW-1185">Reference proteome</keyword>
<accession>A0AAV7B6Y0</accession>
<organism evidence="2 3">
    <name type="scientific">Engystomops pustulosus</name>
    <name type="common">Tungara frog</name>
    <name type="synonym">Physalaemus pustulosus</name>
    <dbReference type="NCBI Taxonomy" id="76066"/>
    <lineage>
        <taxon>Eukaryota</taxon>
        <taxon>Metazoa</taxon>
        <taxon>Chordata</taxon>
        <taxon>Craniata</taxon>
        <taxon>Vertebrata</taxon>
        <taxon>Euteleostomi</taxon>
        <taxon>Amphibia</taxon>
        <taxon>Batrachia</taxon>
        <taxon>Anura</taxon>
        <taxon>Neobatrachia</taxon>
        <taxon>Hyloidea</taxon>
        <taxon>Leptodactylidae</taxon>
        <taxon>Leiuperinae</taxon>
        <taxon>Engystomops</taxon>
    </lineage>
</organism>
<evidence type="ECO:0000256" key="1">
    <source>
        <dbReference type="SAM" id="Phobius"/>
    </source>
</evidence>
<reference evidence="2" key="1">
    <citation type="thesis" date="2020" institute="ProQuest LLC" country="789 East Eisenhower Parkway, Ann Arbor, MI, USA">
        <title>Comparative Genomics and Chromosome Evolution.</title>
        <authorList>
            <person name="Mudd A.B."/>
        </authorList>
    </citation>
    <scope>NUCLEOTIDE SEQUENCE</scope>
    <source>
        <strain evidence="2">237g6f4</strain>
        <tissue evidence="2">Blood</tissue>
    </source>
</reference>
<gene>
    <name evidence="2" type="ORF">GDO81_013961</name>
</gene>
<keyword evidence="1" id="KW-1133">Transmembrane helix</keyword>
<dbReference type="Proteomes" id="UP000824782">
    <property type="component" value="Unassembled WGS sequence"/>
</dbReference>
<proteinExistence type="predicted"/>
<evidence type="ECO:0000313" key="2">
    <source>
        <dbReference type="EMBL" id="KAG8568331.1"/>
    </source>
</evidence>
<dbReference type="EMBL" id="WNYA01000006">
    <property type="protein sequence ID" value="KAG8568331.1"/>
    <property type="molecule type" value="Genomic_DNA"/>
</dbReference>
<sequence>MTTRSGSATEDALCGGPIDQGLISSQNFTYKTYTRSQASSDTTTLYTMTSGTITSTTDEGANESDESSMVVILAVIICVISLLIAFFLAWKQKMCNLKLWKYFIHPGASGVPQKTVIPSMTENMEDLLKKGNDGPLEDQHLIQPGRDQMNNRIEKIYIMNADTVLVGSVSEVPTCWRSVTTECDGQERGPLESHYPVQESSKLSANDLMISIEEEERESCAAKALLEV</sequence>
<keyword evidence="1" id="KW-0812">Transmembrane</keyword>
<feature type="transmembrane region" description="Helical" evidence="1">
    <location>
        <begin position="69"/>
        <end position="90"/>
    </location>
</feature>
<dbReference type="PANTHER" id="PTHR47497">
    <property type="entry name" value="TUMOR NECROSIS FACTOR RECEPTOR SUPERFAMILY MEMBER 8"/>
    <property type="match status" value="1"/>
</dbReference>
<protein>
    <submittedName>
        <fullName evidence="2">Uncharacterized protein</fullName>
    </submittedName>
</protein>
<dbReference type="AlphaFoldDB" id="A0AAV7B6Y0"/>
<keyword evidence="1" id="KW-0472">Membrane</keyword>
<name>A0AAV7B6Y0_ENGPU</name>
<dbReference type="PANTHER" id="PTHR47497:SF1">
    <property type="entry name" value="TUMOR NECROSIS FACTOR RECEPTOR SUPERFAMILY MEMBER 8"/>
    <property type="match status" value="1"/>
</dbReference>